<evidence type="ECO:0000313" key="6">
    <source>
        <dbReference type="RefSeq" id="XP_018325371.1"/>
    </source>
</evidence>
<feature type="domain" description="Phosphatase 2A Regulatory Subunit A helical" evidence="4">
    <location>
        <begin position="124"/>
        <end position="315"/>
    </location>
</feature>
<protein>
    <submittedName>
        <fullName evidence="6">Serine/threonine-protein phosphatase 4 regulatory subunit 1 isoform X1</fullName>
    </submittedName>
</protein>
<feature type="compositionally biased region" description="Low complexity" evidence="3">
    <location>
        <begin position="566"/>
        <end position="581"/>
    </location>
</feature>
<dbReference type="Pfam" id="PF22956">
    <property type="entry name" value="VPS15-like_hel"/>
    <property type="match status" value="1"/>
</dbReference>
<evidence type="ECO:0000259" key="4">
    <source>
        <dbReference type="Pfam" id="PF22956"/>
    </source>
</evidence>
<dbReference type="PROSITE" id="PS50077">
    <property type="entry name" value="HEAT_REPEAT"/>
    <property type="match status" value="2"/>
</dbReference>
<dbReference type="PANTHER" id="PTHR10648:SF1">
    <property type="entry name" value="SERINE_THREONINE-PROTEIN PHOSPHATASE 4 REGULATORY SUBUNIT 1"/>
    <property type="match status" value="1"/>
</dbReference>
<feature type="region of interest" description="Disordered" evidence="3">
    <location>
        <begin position="387"/>
        <end position="440"/>
    </location>
</feature>
<dbReference type="OrthoDB" id="340346at2759"/>
<feature type="repeat" description="HEAT" evidence="2">
    <location>
        <begin position="730"/>
        <end position="769"/>
    </location>
</feature>
<dbReference type="Gene3D" id="1.25.10.10">
    <property type="entry name" value="Leucine-rich Repeat Variant"/>
    <property type="match status" value="2"/>
</dbReference>
<dbReference type="STRING" id="224129.A0A1W4WN72"/>
<keyword evidence="5" id="KW-1185">Reference proteome</keyword>
<dbReference type="InterPro" id="IPR011989">
    <property type="entry name" value="ARM-like"/>
</dbReference>
<organism evidence="5 6">
    <name type="scientific">Agrilus planipennis</name>
    <name type="common">Emerald ash borer</name>
    <name type="synonym">Agrilus marcopoli</name>
    <dbReference type="NCBI Taxonomy" id="224129"/>
    <lineage>
        <taxon>Eukaryota</taxon>
        <taxon>Metazoa</taxon>
        <taxon>Ecdysozoa</taxon>
        <taxon>Arthropoda</taxon>
        <taxon>Hexapoda</taxon>
        <taxon>Insecta</taxon>
        <taxon>Pterygota</taxon>
        <taxon>Neoptera</taxon>
        <taxon>Endopterygota</taxon>
        <taxon>Coleoptera</taxon>
        <taxon>Polyphaga</taxon>
        <taxon>Elateriformia</taxon>
        <taxon>Buprestoidea</taxon>
        <taxon>Buprestidae</taxon>
        <taxon>Agrilinae</taxon>
        <taxon>Agrilus</taxon>
    </lineage>
</organism>
<feature type="repeat" description="HEAT" evidence="2">
    <location>
        <begin position="249"/>
        <end position="286"/>
    </location>
</feature>
<dbReference type="Proteomes" id="UP000192223">
    <property type="component" value="Unplaced"/>
</dbReference>
<dbReference type="PANTHER" id="PTHR10648">
    <property type="entry name" value="SERINE/THREONINE-PROTEIN PHOSPHATASE PP2A 65 KDA REGULATORY SUBUNIT"/>
    <property type="match status" value="1"/>
</dbReference>
<sequence>MADLISFIQDEMLDDTDEGVFDQGDGPTSSAVDYTLPPLLRLKKHAFYDHLFCSRQMVPRVLVDIFRTCSPDVISKDLPQIMEYFTKLAEQDEDVLARTELIKQIPNVATTASLCAAQVPCLATVVSNYILPLIVHNLSTAENPVRNATHTALFVLLEQGLISKVQAEIQICPTVLALSQTENLMNYTGAVTLMSKMTTYLGREITERVFLDRFTQLCSNSMFCVRKVCASHFGDFCAVVSQTAFNNKLLPCFITMCSDEIWGVRKACAEVIMSVSCACTPETRRSVLAPVFVKLLLDESRWVCLAAFQALGPFISTFADGLIFDQSGQLAVNTSHQEDAAVYVNGVDFESPSYDKQTSDMLSNDLNLSFQSLDLSDLEITHNPLASSSLMSSSEGGGETKATNVKATDSNTDNNDSYTSKSTGKGIDEEFISSSGDANDQEDITELVETVKNAVLIFRKDSTGFTSESPKKVEDEINDDSSSDFTEKLASISVKTTPVNTAIFTSTNQKILNANSSSSNDSSALDDATLTIEKDAINCHSRGSSFYLENKTAALENKTTNFLDTSKNNKGAISSNSNGSSGEEEDHLKEFNCYNYWYIKPDLPVDPAIVDGIVSVNNETKETPNASVQSSGDNMFDKSFSVLETSSSEIKVNSALDETTPVLPRGLALVHSIKAFDDNSLDVVPKFLVDFYVSMTDSNLAESIDSELAYHCAYSLPAVALTLGKKNWHLIANTVELLADDMQYKVRRTVASSLHELAIILGPEIATDSLAPIFDAFIKDLDEVRIGILRHLAHFLKLISPRRRVLYLPRLSEFLQTDNETNWRFRKELAEQLLLATPLFRPIDATKYIAPLAQELLCDKVAAVREVALLLVAELLRHVSADRSITPWLLVKLAEKFAHSKKWKRRQSFALLCAELLSSRAVSLEQFSSEAMPHLLDLSWDPVANVRIVVARTISKHVVTQECFMDPSSQHYDSLQTVLRRLQADKDRDVRHSANYQILK</sequence>
<evidence type="ECO:0000313" key="5">
    <source>
        <dbReference type="Proteomes" id="UP000192223"/>
    </source>
</evidence>
<feature type="region of interest" description="Disordered" evidence="3">
    <location>
        <begin position="565"/>
        <end position="584"/>
    </location>
</feature>
<dbReference type="GeneID" id="108737169"/>
<evidence type="ECO:0000256" key="1">
    <source>
        <dbReference type="ARBA" id="ARBA00022737"/>
    </source>
</evidence>
<dbReference type="SUPFAM" id="SSF48371">
    <property type="entry name" value="ARM repeat"/>
    <property type="match status" value="1"/>
</dbReference>
<evidence type="ECO:0000256" key="3">
    <source>
        <dbReference type="SAM" id="MobiDB-lite"/>
    </source>
</evidence>
<dbReference type="InParanoid" id="A0A1W4WN72"/>
<dbReference type="InterPro" id="IPR021133">
    <property type="entry name" value="HEAT_type_2"/>
</dbReference>
<dbReference type="AlphaFoldDB" id="A0A1W4WN72"/>
<dbReference type="InterPro" id="IPR051023">
    <property type="entry name" value="PP2A_Regulatory_Subunit_A"/>
</dbReference>
<name>A0A1W4WN72_AGRPL</name>
<accession>A0A1W4WN72</accession>
<dbReference type="GO" id="GO:0005737">
    <property type="term" value="C:cytoplasm"/>
    <property type="evidence" value="ECO:0007669"/>
    <property type="project" value="TreeGrafter"/>
</dbReference>
<evidence type="ECO:0000256" key="2">
    <source>
        <dbReference type="PROSITE-ProRule" id="PRU00103"/>
    </source>
</evidence>
<dbReference type="GO" id="GO:0019888">
    <property type="term" value="F:protein phosphatase regulator activity"/>
    <property type="evidence" value="ECO:0007669"/>
    <property type="project" value="TreeGrafter"/>
</dbReference>
<feature type="compositionally biased region" description="Polar residues" evidence="3">
    <location>
        <begin position="401"/>
        <end position="423"/>
    </location>
</feature>
<keyword evidence="1" id="KW-0677">Repeat</keyword>
<dbReference type="KEGG" id="apln:108737169"/>
<dbReference type="InterPro" id="IPR055231">
    <property type="entry name" value="2AA_helical"/>
</dbReference>
<dbReference type="RefSeq" id="XP_018325371.1">
    <property type="nucleotide sequence ID" value="XM_018469869.1"/>
</dbReference>
<proteinExistence type="predicted"/>
<gene>
    <name evidence="6" type="primary">LOC108737169</name>
</gene>
<reference evidence="6" key="1">
    <citation type="submission" date="2025-08" db="UniProtKB">
        <authorList>
            <consortium name="RefSeq"/>
        </authorList>
    </citation>
    <scope>IDENTIFICATION</scope>
    <source>
        <tissue evidence="6">Entire body</tissue>
    </source>
</reference>
<dbReference type="InterPro" id="IPR016024">
    <property type="entry name" value="ARM-type_fold"/>
</dbReference>